<dbReference type="EMBL" id="JAINWA010000001">
    <property type="protein sequence ID" value="MCD1653655.1"/>
    <property type="molecule type" value="Genomic_DNA"/>
</dbReference>
<dbReference type="Proteomes" id="UP001198163">
    <property type="component" value="Unassembled WGS sequence"/>
</dbReference>
<evidence type="ECO:0000313" key="1">
    <source>
        <dbReference type="EMBL" id="MCD1653655.1"/>
    </source>
</evidence>
<gene>
    <name evidence="1" type="ORF">K7J14_02945</name>
</gene>
<evidence type="ECO:0000313" key="2">
    <source>
        <dbReference type="Proteomes" id="UP001198163"/>
    </source>
</evidence>
<keyword evidence="2" id="KW-1185">Reference proteome</keyword>
<sequence>MNVKKGSNRLEQIAGNVSLALGAQEGGGEESAYEFSTAYRGMRPADLLGEWEVVGHTWNGSPWSEVFAQSAFKDMEAPKLDYDAMYSFSVGICVKRIRLTGSPIFPGADAPCAWEYRMTTALTWELKNDELIAKPLIGYQYTAIDGAPSQVRELPGEGASMTLKIRMDDGELVIEDGSDIKRLRKAAHEQKD</sequence>
<protein>
    <submittedName>
        <fullName evidence="1">Uncharacterized protein</fullName>
    </submittedName>
</protein>
<accession>A0AAE3EGB8</accession>
<name>A0AAE3EGB8_9SPIR</name>
<dbReference type="RefSeq" id="WP_230752904.1">
    <property type="nucleotide sequence ID" value="NZ_JAINWA010000001.1"/>
</dbReference>
<reference evidence="1" key="1">
    <citation type="submission" date="2021-08" db="EMBL/GenBank/DDBJ databases">
        <title>Comparative analyses of Brucepasteria parasyntrophica and Teretinema zuelzerae.</title>
        <authorList>
            <person name="Song Y."/>
            <person name="Brune A."/>
        </authorList>
    </citation>
    <scope>NUCLEOTIDE SEQUENCE</scope>
    <source>
        <strain evidence="1">DSM 1903</strain>
    </source>
</reference>
<comment type="caution">
    <text evidence="1">The sequence shown here is derived from an EMBL/GenBank/DDBJ whole genome shotgun (WGS) entry which is preliminary data.</text>
</comment>
<organism evidence="1 2">
    <name type="scientific">Teretinema zuelzerae</name>
    <dbReference type="NCBI Taxonomy" id="156"/>
    <lineage>
        <taxon>Bacteria</taxon>
        <taxon>Pseudomonadati</taxon>
        <taxon>Spirochaetota</taxon>
        <taxon>Spirochaetia</taxon>
        <taxon>Spirochaetales</taxon>
        <taxon>Treponemataceae</taxon>
        <taxon>Teretinema</taxon>
    </lineage>
</organism>
<dbReference type="AlphaFoldDB" id="A0AAE3EGB8"/>
<proteinExistence type="predicted"/>